<reference evidence="1" key="1">
    <citation type="submission" date="2020-04" db="EMBL/GenBank/DDBJ databases">
        <authorList>
            <person name="Chiriac C."/>
            <person name="Salcher M."/>
            <person name="Ghai R."/>
            <person name="Kavagutti S V."/>
        </authorList>
    </citation>
    <scope>NUCLEOTIDE SEQUENCE</scope>
</reference>
<proteinExistence type="predicted"/>
<dbReference type="EMBL" id="LR796794">
    <property type="protein sequence ID" value="CAB4166345.1"/>
    <property type="molecule type" value="Genomic_DNA"/>
</dbReference>
<evidence type="ECO:0000313" key="1">
    <source>
        <dbReference type="EMBL" id="CAB4166345.1"/>
    </source>
</evidence>
<organism evidence="1">
    <name type="scientific">uncultured Caudovirales phage</name>
    <dbReference type="NCBI Taxonomy" id="2100421"/>
    <lineage>
        <taxon>Viruses</taxon>
        <taxon>Duplodnaviria</taxon>
        <taxon>Heunggongvirae</taxon>
        <taxon>Uroviricota</taxon>
        <taxon>Caudoviricetes</taxon>
        <taxon>Peduoviridae</taxon>
        <taxon>Maltschvirus</taxon>
        <taxon>Maltschvirus maltsch</taxon>
    </lineage>
</organism>
<protein>
    <submittedName>
        <fullName evidence="1">Uncharacterized protein</fullName>
    </submittedName>
</protein>
<name>A0A6J5PB75_9CAUD</name>
<gene>
    <name evidence="1" type="ORF">UFOVP836_28</name>
</gene>
<sequence length="349" mass="38621">MPRARNIKPGFFESDDPAKVGYPQRLLWIAMWTLADKEGRLEYRPTRLKKYAFGFDPATVDDVAQWVHDLHDAGLIVLYPVGSVEVIQCVNFLKHQRPHYKDPESEFPPPAGQINDRPMIEQNPRIPQDLPLSYVNDKQIPQSSPGFPRIPQEIGLSLADNTSIIDVFPKVPQDLPLSLADHRRFPQSSPGKAPMIGGSPGMNVECGMLNVEWGRGNGALTPAPPPPEHRQLTIADSGPYPDELFQTAAKFACEHLPAGGDVNLTASAMRGEFQKSASFEGNPAGFCFAYTASVRKWRAAYDANPDLRTKQAQWWTRDGTYSQAPPAARAPRRFGPVDLKAGLEVDDAL</sequence>
<accession>A0A6J5PB75</accession>